<comment type="caution">
    <text evidence="1">The sequence shown here is derived from an EMBL/GenBank/DDBJ whole genome shotgun (WGS) entry which is preliminary data.</text>
</comment>
<dbReference type="CDD" id="cd09272">
    <property type="entry name" value="RNase_HI_RT_Ty1"/>
    <property type="match status" value="1"/>
</dbReference>
<dbReference type="PANTHER" id="PTHR11439">
    <property type="entry name" value="GAG-POL-RELATED RETROTRANSPOSON"/>
    <property type="match status" value="1"/>
</dbReference>
<dbReference type="EMBL" id="SEOQ01001570">
    <property type="protein sequence ID" value="TFY51243.1"/>
    <property type="molecule type" value="Genomic_DNA"/>
</dbReference>
<reference evidence="1 2" key="1">
    <citation type="submission" date="2019-02" db="EMBL/GenBank/DDBJ databases">
        <title>Genome sequencing of the rare red list fungi Dentipellis fragilis.</title>
        <authorList>
            <person name="Buettner E."/>
            <person name="Kellner H."/>
        </authorList>
    </citation>
    <scope>NUCLEOTIDE SEQUENCE [LARGE SCALE GENOMIC DNA]</scope>
    <source>
        <strain evidence="1 2">DSM 105465</strain>
    </source>
</reference>
<dbReference type="AlphaFoldDB" id="A0A4Y9XPD8"/>
<sequence length="200" mass="22151">MVQSLSQFMANPGRAHLAAVKRVLRYIKGTLDLALVYGGDLPQCVPVGYTDADHGNDPNAHKSVSGYAFFLAGSIISWSSKKQPTMADSTAVAEYIAIVHATKEVLWLCSLLKELDFGLSSPMILHCDNQASISMSKDHIYHARTKHVDIKYHFIREHVTRKSIRLEYAPTAENVADIMTKALPRVKHTSFVMDLGLLAI</sequence>
<accession>A0A4Y9XPD8</accession>
<name>A0A4Y9XPD8_9AGAM</name>
<organism evidence="1 2">
    <name type="scientific">Dentipellis fragilis</name>
    <dbReference type="NCBI Taxonomy" id="205917"/>
    <lineage>
        <taxon>Eukaryota</taxon>
        <taxon>Fungi</taxon>
        <taxon>Dikarya</taxon>
        <taxon>Basidiomycota</taxon>
        <taxon>Agaricomycotina</taxon>
        <taxon>Agaricomycetes</taxon>
        <taxon>Russulales</taxon>
        <taxon>Hericiaceae</taxon>
        <taxon>Dentipellis</taxon>
    </lineage>
</organism>
<dbReference type="PANTHER" id="PTHR11439:SF463">
    <property type="entry name" value="REVERSE TRANSCRIPTASE TY1_COPIA-TYPE DOMAIN-CONTAINING PROTEIN"/>
    <property type="match status" value="1"/>
</dbReference>
<gene>
    <name evidence="1" type="ORF">EVG20_g11092</name>
</gene>
<evidence type="ECO:0008006" key="3">
    <source>
        <dbReference type="Google" id="ProtNLM"/>
    </source>
</evidence>
<dbReference type="OrthoDB" id="3344688at2759"/>
<dbReference type="Proteomes" id="UP000298327">
    <property type="component" value="Unassembled WGS sequence"/>
</dbReference>
<evidence type="ECO:0000313" key="2">
    <source>
        <dbReference type="Proteomes" id="UP000298327"/>
    </source>
</evidence>
<evidence type="ECO:0000313" key="1">
    <source>
        <dbReference type="EMBL" id="TFY51243.1"/>
    </source>
</evidence>
<proteinExistence type="predicted"/>
<keyword evidence="2" id="KW-1185">Reference proteome</keyword>
<protein>
    <recommendedName>
        <fullName evidence="3">Reverse transcriptase Ty1/copia-type domain-containing protein</fullName>
    </recommendedName>
</protein>
<dbReference type="STRING" id="205917.A0A4Y9XPD8"/>